<accession>A0AAE9HR71</accession>
<reference evidence="3 4" key="1">
    <citation type="journal article" date="2022" name="bioRxiv">
        <title>The characterization of multiple novel paramyxovirus species highlights the diverse nature of the subfamily Orthoparamyxovirinae.</title>
        <authorList>
            <person name="Vanmechelen B."/>
            <person name="Meurs S."/>
            <person name="Horemans M."/>
            <person name="Loosen A."/>
            <person name="Maes T.J."/>
            <person name="Laenen L."/>
            <person name="Vergote V."/>
            <person name="Koundouno F.R."/>
            <person name="Magassouba N."/>
            <person name="Konde M.K."/>
            <person name="Conde I.S."/>
            <person name="Carroll M.W."/>
            <person name="Maes P."/>
        </authorList>
    </citation>
    <scope>NUCLEOTIDE SEQUENCE [LARGE SCALE GENOMIC DNA]</scope>
    <source>
        <strain evidence="3 4">BE/Ninove/Cr/1/2019</strain>
    </source>
</reference>
<dbReference type="EMBL" id="OK623354">
    <property type="protein sequence ID" value="UQM99526.1"/>
    <property type="molecule type" value="Viral_cRNA"/>
</dbReference>
<dbReference type="Proteomes" id="UP001263578">
    <property type="component" value="Segment"/>
</dbReference>
<evidence type="ECO:0000256" key="2">
    <source>
        <dbReference type="SAM" id="Phobius"/>
    </source>
</evidence>
<feature type="region of interest" description="Disordered" evidence="1">
    <location>
        <begin position="85"/>
        <end position="115"/>
    </location>
</feature>
<protein>
    <submittedName>
        <fullName evidence="3">Uncharacterized protein</fullName>
    </submittedName>
</protein>
<name>A0AAE9HR71_9MONO</name>
<keyword evidence="2" id="KW-0472">Membrane</keyword>
<evidence type="ECO:0000313" key="4">
    <source>
        <dbReference type="Proteomes" id="UP001263578"/>
    </source>
</evidence>
<keyword evidence="2" id="KW-0812">Transmembrane</keyword>
<keyword evidence="2" id="KW-1133">Transmembrane helix</keyword>
<proteinExistence type="predicted"/>
<organism evidence="3 4">
    <name type="scientific">denwin virus</name>
    <dbReference type="NCBI Taxonomy" id="2940993"/>
    <lineage>
        <taxon>Viruses</taxon>
        <taxon>Riboviria</taxon>
        <taxon>Orthornavirae</taxon>
        <taxon>Negarnaviricota</taxon>
        <taxon>Haploviricotina</taxon>
        <taxon>Monjiviricetes</taxon>
        <taxon>Mononegavirales</taxon>
        <taxon>Paramyxoviridae</taxon>
        <taxon>Orthoparamyxovirinae</taxon>
        <taxon>Parahenipavirus</taxon>
        <taxon>Parahenipavirus winnikense</taxon>
    </lineage>
</organism>
<keyword evidence="4" id="KW-1185">Reference proteome</keyword>
<feature type="transmembrane region" description="Helical" evidence="2">
    <location>
        <begin position="33"/>
        <end position="57"/>
    </location>
</feature>
<gene>
    <name evidence="3" type="primary">F</name>
</gene>
<evidence type="ECO:0000256" key="1">
    <source>
        <dbReference type="SAM" id="MobiDB-lite"/>
    </source>
</evidence>
<feature type="compositionally biased region" description="Polar residues" evidence="1">
    <location>
        <begin position="105"/>
        <end position="115"/>
    </location>
</feature>
<sequence>MSFDVYEVPPSEARSYTSNTSRRTRYIRKDYKCTAIIILLIILAITITSSYFVIWLVSNSNKTGYNTEIDQRNYHTQNRIQPITTIRHNPPNKYPFRPGIPGRNDCQSRTVPNYP</sequence>
<evidence type="ECO:0000313" key="3">
    <source>
        <dbReference type="EMBL" id="UQM99526.1"/>
    </source>
</evidence>